<gene>
    <name evidence="1" type="ORF">SELMODRAFT_404265</name>
</gene>
<dbReference type="EMBL" id="GL377567">
    <property type="protein sequence ID" value="EFJ35929.1"/>
    <property type="molecule type" value="Genomic_DNA"/>
</dbReference>
<sequence>MDASPMGLMDRSSYCGCLPHLFFEIFGCDLGKHCGILGMVLKAWHQEVEPSSRNLHCLLETQARFRRLWVKEPVRFSLATLDGRVTNSSCYLDSEGLQSAHNMNDSIPHIAWSLVSIHEKREYPLSQWKKCVVHLINQKIRSGNPLGSRVLAASPDPANTKSVKPVGVENEFLVHTWDKDDFEELLGVWRLESKEMWEEADRLLEEAGNSNKCRWSNKASVLRNEADGLDARINAAGFFYDWYSGIPRLLRQAAVCDLSEQAWERKIRASVMYYCTDLPKVYWALHSRDDIACLLLHFKQPLADNARFLLDFAPSKVKDLFTETLTCSRKT</sequence>
<name>D8QUT1_SELML</name>
<reference evidence="1 2" key="1">
    <citation type="journal article" date="2011" name="Science">
        <title>The Selaginella genome identifies genetic changes associated with the evolution of vascular plants.</title>
        <authorList>
            <person name="Banks J.A."/>
            <person name="Nishiyama T."/>
            <person name="Hasebe M."/>
            <person name="Bowman J.L."/>
            <person name="Gribskov M."/>
            <person name="dePamphilis C."/>
            <person name="Albert V.A."/>
            <person name="Aono N."/>
            <person name="Aoyama T."/>
            <person name="Ambrose B.A."/>
            <person name="Ashton N.W."/>
            <person name="Axtell M.J."/>
            <person name="Barker E."/>
            <person name="Barker M.S."/>
            <person name="Bennetzen J.L."/>
            <person name="Bonawitz N.D."/>
            <person name="Chapple C."/>
            <person name="Cheng C."/>
            <person name="Correa L.G."/>
            <person name="Dacre M."/>
            <person name="DeBarry J."/>
            <person name="Dreyer I."/>
            <person name="Elias M."/>
            <person name="Engstrom E.M."/>
            <person name="Estelle M."/>
            <person name="Feng L."/>
            <person name="Finet C."/>
            <person name="Floyd S.K."/>
            <person name="Frommer W.B."/>
            <person name="Fujita T."/>
            <person name="Gramzow L."/>
            <person name="Gutensohn M."/>
            <person name="Harholt J."/>
            <person name="Hattori M."/>
            <person name="Heyl A."/>
            <person name="Hirai T."/>
            <person name="Hiwatashi Y."/>
            <person name="Ishikawa M."/>
            <person name="Iwata M."/>
            <person name="Karol K.G."/>
            <person name="Koehler B."/>
            <person name="Kolukisaoglu U."/>
            <person name="Kubo M."/>
            <person name="Kurata T."/>
            <person name="Lalonde S."/>
            <person name="Li K."/>
            <person name="Li Y."/>
            <person name="Litt A."/>
            <person name="Lyons E."/>
            <person name="Manning G."/>
            <person name="Maruyama T."/>
            <person name="Michael T.P."/>
            <person name="Mikami K."/>
            <person name="Miyazaki S."/>
            <person name="Morinaga S."/>
            <person name="Murata T."/>
            <person name="Mueller-Roeber B."/>
            <person name="Nelson D.R."/>
            <person name="Obara M."/>
            <person name="Oguri Y."/>
            <person name="Olmstead R.G."/>
            <person name="Onodera N."/>
            <person name="Petersen B.L."/>
            <person name="Pils B."/>
            <person name="Prigge M."/>
            <person name="Rensing S.A."/>
            <person name="Riano-Pachon D.M."/>
            <person name="Roberts A.W."/>
            <person name="Sato Y."/>
            <person name="Scheller H.V."/>
            <person name="Schulz B."/>
            <person name="Schulz C."/>
            <person name="Shakirov E.V."/>
            <person name="Shibagaki N."/>
            <person name="Shinohara N."/>
            <person name="Shippen D.E."/>
            <person name="Soerensen I."/>
            <person name="Sotooka R."/>
            <person name="Sugimoto N."/>
            <person name="Sugita M."/>
            <person name="Sumikawa N."/>
            <person name="Tanurdzic M."/>
            <person name="Theissen G."/>
            <person name="Ulvskov P."/>
            <person name="Wakazuki S."/>
            <person name="Weng J.K."/>
            <person name="Willats W.W."/>
            <person name="Wipf D."/>
            <person name="Wolf P.G."/>
            <person name="Yang L."/>
            <person name="Zimmer A.D."/>
            <person name="Zhu Q."/>
            <person name="Mitros T."/>
            <person name="Hellsten U."/>
            <person name="Loque D."/>
            <person name="Otillar R."/>
            <person name="Salamov A."/>
            <person name="Schmutz J."/>
            <person name="Shapiro H."/>
            <person name="Lindquist E."/>
            <person name="Lucas S."/>
            <person name="Rokhsar D."/>
            <person name="Grigoriev I.V."/>
        </authorList>
    </citation>
    <scope>NUCLEOTIDE SEQUENCE [LARGE SCALE GENOMIC DNA]</scope>
</reference>
<dbReference type="InParanoid" id="D8QUT1"/>
<dbReference type="HOGENOM" id="CLU_840443_0_0_1"/>
<evidence type="ECO:0000313" key="2">
    <source>
        <dbReference type="Proteomes" id="UP000001514"/>
    </source>
</evidence>
<accession>D8QUT1</accession>
<evidence type="ECO:0000313" key="1">
    <source>
        <dbReference type="EMBL" id="EFJ35929.1"/>
    </source>
</evidence>
<dbReference type="Gramene" id="EFJ35929">
    <property type="protein sequence ID" value="EFJ35929"/>
    <property type="gene ID" value="SELMODRAFT_404265"/>
</dbReference>
<protein>
    <submittedName>
        <fullName evidence="1">Uncharacterized protein</fullName>
    </submittedName>
</protein>
<proteinExistence type="predicted"/>
<dbReference type="AlphaFoldDB" id="D8QUT1"/>
<dbReference type="PANTHER" id="PTHR33129">
    <property type="entry name" value="PROTEIN KINASE DOMAIN-CONTAINING PROTEIN-RELATED"/>
    <property type="match status" value="1"/>
</dbReference>
<dbReference type="InterPro" id="IPR052980">
    <property type="entry name" value="Crinkler_effector"/>
</dbReference>
<dbReference type="PANTHER" id="PTHR33129:SF1">
    <property type="entry name" value="ATP-BINDING PROTEIN"/>
    <property type="match status" value="1"/>
</dbReference>
<dbReference type="Proteomes" id="UP000001514">
    <property type="component" value="Unassembled WGS sequence"/>
</dbReference>
<organism evidence="2">
    <name type="scientific">Selaginella moellendorffii</name>
    <name type="common">Spikemoss</name>
    <dbReference type="NCBI Taxonomy" id="88036"/>
    <lineage>
        <taxon>Eukaryota</taxon>
        <taxon>Viridiplantae</taxon>
        <taxon>Streptophyta</taxon>
        <taxon>Embryophyta</taxon>
        <taxon>Tracheophyta</taxon>
        <taxon>Lycopodiopsida</taxon>
        <taxon>Selaginellales</taxon>
        <taxon>Selaginellaceae</taxon>
        <taxon>Selaginella</taxon>
    </lineage>
</organism>
<keyword evidence="2" id="KW-1185">Reference proteome</keyword>
<dbReference type="KEGG" id="smo:SELMODRAFT_404265"/>